<evidence type="ECO:0000313" key="1">
    <source>
        <dbReference type="EMBL" id="OAR05164.1"/>
    </source>
</evidence>
<dbReference type="AlphaFoldDB" id="A0A179IUC2"/>
<dbReference type="EMBL" id="JXBB01000004">
    <property type="protein sequence ID" value="OAR05164.1"/>
    <property type="molecule type" value="Genomic_DNA"/>
</dbReference>
<name>A0A179IUC2_HYDSH</name>
<comment type="caution">
    <text evidence="1">The sequence shown here is derived from an EMBL/GenBank/DDBJ whole genome shotgun (WGS) entry which is preliminary data.</text>
</comment>
<dbReference type="Proteomes" id="UP000243024">
    <property type="component" value="Unassembled WGS sequence"/>
</dbReference>
<organism evidence="1 2">
    <name type="scientific">Hydrogenibacillus schlegelii</name>
    <name type="common">Bacillus schlegelii</name>
    <dbReference type="NCBI Taxonomy" id="1484"/>
    <lineage>
        <taxon>Bacteria</taxon>
        <taxon>Bacillati</taxon>
        <taxon>Bacillota</taxon>
        <taxon>Bacilli</taxon>
        <taxon>Bacillales</taxon>
        <taxon>Bacillales Family X. Incertae Sedis</taxon>
        <taxon>Hydrogenibacillus</taxon>
    </lineage>
</organism>
<protein>
    <submittedName>
        <fullName evidence="1">Uncharacterized protein</fullName>
    </submittedName>
</protein>
<gene>
    <name evidence="1" type="ORF">SA87_08425</name>
</gene>
<keyword evidence="2" id="KW-1185">Reference proteome</keyword>
<proteinExistence type="predicted"/>
<reference evidence="1 2" key="1">
    <citation type="submission" date="2015-09" db="EMBL/GenBank/DDBJ databases">
        <title>Draft genome sequence of Hydrogenibacillus schlegelii DSM 2000.</title>
        <authorList>
            <person name="Hemp J."/>
        </authorList>
    </citation>
    <scope>NUCLEOTIDE SEQUENCE [LARGE SCALE GENOMIC DNA]</scope>
    <source>
        <strain evidence="1 2">MA 48</strain>
    </source>
</reference>
<sequence length="94" mass="11111">MRAWTIATMFMLSPLSPLHDPIDRIDHIDYITFDHFRIKRKCNDRFVVALSFRTKTSSIAQTGVVRMPVYRNVMDINADVFSDKRIEDFTSRDR</sequence>
<dbReference type="STRING" id="1484.SA87_08425"/>
<accession>A0A179IUC2</accession>
<evidence type="ECO:0000313" key="2">
    <source>
        <dbReference type="Proteomes" id="UP000243024"/>
    </source>
</evidence>